<dbReference type="EMBL" id="AGNL01034410">
    <property type="protein sequence ID" value="EJK55277.1"/>
    <property type="molecule type" value="Genomic_DNA"/>
</dbReference>
<keyword evidence="3" id="KW-1185">Reference proteome</keyword>
<gene>
    <name evidence="2" type="ORF">THAOC_25004</name>
</gene>
<dbReference type="AlphaFoldDB" id="K0S966"/>
<accession>K0S966</accession>
<proteinExistence type="predicted"/>
<reference evidence="2 3" key="1">
    <citation type="journal article" date="2012" name="Genome Biol.">
        <title>Genome and low-iron response of an oceanic diatom adapted to chronic iron limitation.</title>
        <authorList>
            <person name="Lommer M."/>
            <person name="Specht M."/>
            <person name="Roy A.S."/>
            <person name="Kraemer L."/>
            <person name="Andreson R."/>
            <person name="Gutowska M.A."/>
            <person name="Wolf J."/>
            <person name="Bergner S.V."/>
            <person name="Schilhabel M.B."/>
            <person name="Klostermeier U.C."/>
            <person name="Beiko R.G."/>
            <person name="Rosenstiel P."/>
            <person name="Hippler M."/>
            <person name="Laroche J."/>
        </authorList>
    </citation>
    <scope>NUCLEOTIDE SEQUENCE [LARGE SCALE GENOMIC DNA]</scope>
    <source>
        <strain evidence="2 3">CCMP1005</strain>
    </source>
</reference>
<evidence type="ECO:0000313" key="3">
    <source>
        <dbReference type="Proteomes" id="UP000266841"/>
    </source>
</evidence>
<name>K0S966_THAOC</name>
<comment type="caution">
    <text evidence="2">The sequence shown here is derived from an EMBL/GenBank/DDBJ whole genome shotgun (WGS) entry which is preliminary data.</text>
</comment>
<dbReference type="Proteomes" id="UP000266841">
    <property type="component" value="Unassembled WGS sequence"/>
</dbReference>
<feature type="region of interest" description="Disordered" evidence="1">
    <location>
        <begin position="1"/>
        <end position="22"/>
    </location>
</feature>
<protein>
    <submittedName>
        <fullName evidence="2">Uncharacterized protein</fullName>
    </submittedName>
</protein>
<organism evidence="2 3">
    <name type="scientific">Thalassiosira oceanica</name>
    <name type="common">Marine diatom</name>
    <dbReference type="NCBI Taxonomy" id="159749"/>
    <lineage>
        <taxon>Eukaryota</taxon>
        <taxon>Sar</taxon>
        <taxon>Stramenopiles</taxon>
        <taxon>Ochrophyta</taxon>
        <taxon>Bacillariophyta</taxon>
        <taxon>Coscinodiscophyceae</taxon>
        <taxon>Thalassiosirophycidae</taxon>
        <taxon>Thalassiosirales</taxon>
        <taxon>Thalassiosiraceae</taxon>
        <taxon>Thalassiosira</taxon>
    </lineage>
</organism>
<evidence type="ECO:0000313" key="2">
    <source>
        <dbReference type="EMBL" id="EJK55277.1"/>
    </source>
</evidence>
<feature type="compositionally biased region" description="Polar residues" evidence="1">
    <location>
        <begin position="1"/>
        <end position="20"/>
    </location>
</feature>
<sequence length="108" mass="12049">MHQQLQDLGSGQSVNSTNQPKHACDRSLCCVRGPIDGRQHAFRSRHPYNFGTRDQFLGKSVSQPSSLAESDCYLSAWCHVPARPDGFGSRLSNLRVYLSLHSLSLTYL</sequence>
<evidence type="ECO:0000256" key="1">
    <source>
        <dbReference type="SAM" id="MobiDB-lite"/>
    </source>
</evidence>